<comment type="cofactor">
    <cofactor evidence="3">
        <name>Zn(2+)</name>
        <dbReference type="ChEBI" id="CHEBI:29105"/>
    </cofactor>
</comment>
<evidence type="ECO:0000256" key="8">
    <source>
        <dbReference type="ARBA" id="ARBA00022801"/>
    </source>
</evidence>
<dbReference type="GO" id="GO:0046872">
    <property type="term" value="F:metal ion binding"/>
    <property type="evidence" value="ECO:0007669"/>
    <property type="project" value="UniProtKB-KW"/>
</dbReference>
<evidence type="ECO:0000256" key="4">
    <source>
        <dbReference type="ARBA" id="ARBA00008236"/>
    </source>
</evidence>
<dbReference type="GO" id="GO:0006508">
    <property type="term" value="P:proteolysis"/>
    <property type="evidence" value="ECO:0007669"/>
    <property type="project" value="UniProtKB-KW"/>
</dbReference>
<dbReference type="Pfam" id="PF02073">
    <property type="entry name" value="Peptidase_M29"/>
    <property type="match status" value="1"/>
</dbReference>
<accession>A0A1T5BD97</accession>
<keyword evidence="7" id="KW-0479">Metal-binding</keyword>
<dbReference type="OrthoDB" id="9803993at2"/>
<sequence length="407" mass="45795">MQKNLEKYAKLLVRNGLNIQKDQLLVVNAPIEAAEFVRIVAKQAYDEGAKNVHVEYRDEELALVKYLNAPFEAFKEAMQWKADGFEQMASENAAFLSITGTDPDLFKNVDPERIAEANKANLKSTEKFRKYTLNSKVSWCVAAVPSPAWAKKIFPDETTDKAIEKLWDKIFIANRVYDEDPVGSWDNHIKNLTEKVDFLNNNQFKSLHYKSAKTDLVVELPKNHVWAGGGEYNESNVYFVANMPTEEVYTMPLKTGVNGYLTSTFPLNYSGNLINNFKLTFKDGRIIEVEAETGLETLKKLIDTDEGSHYLGEVALVPYDSPINNTGIVFYNTLFDENASCHFALGAAYPTSIEGGDKMTDEELEQKGANTSLTHVDFMVGSKDMNIVATKHDGTKVQIFKDGDWAF</sequence>
<evidence type="ECO:0000256" key="3">
    <source>
        <dbReference type="ARBA" id="ARBA00001947"/>
    </source>
</evidence>
<dbReference type="Proteomes" id="UP000243406">
    <property type="component" value="Unassembled WGS sequence"/>
</dbReference>
<comment type="similarity">
    <text evidence="4">Belongs to the peptidase M29 family.</text>
</comment>
<dbReference type="PANTHER" id="PTHR34448:SF3">
    <property type="entry name" value="AMINOPEPTIDASE AMPS"/>
    <property type="match status" value="1"/>
</dbReference>
<comment type="cofactor">
    <cofactor evidence="2">
        <name>Mg(2+)</name>
        <dbReference type="ChEBI" id="CHEBI:18420"/>
    </cofactor>
</comment>
<dbReference type="GO" id="GO:0008237">
    <property type="term" value="F:metallopeptidase activity"/>
    <property type="evidence" value="ECO:0007669"/>
    <property type="project" value="UniProtKB-KW"/>
</dbReference>
<protein>
    <submittedName>
        <fullName evidence="10">Aminopeptidase</fullName>
    </submittedName>
</protein>
<evidence type="ECO:0000256" key="2">
    <source>
        <dbReference type="ARBA" id="ARBA00001946"/>
    </source>
</evidence>
<evidence type="ECO:0000256" key="7">
    <source>
        <dbReference type="ARBA" id="ARBA00022723"/>
    </source>
</evidence>
<dbReference type="PANTHER" id="PTHR34448">
    <property type="entry name" value="AMINOPEPTIDASE"/>
    <property type="match status" value="1"/>
</dbReference>
<dbReference type="InterPro" id="IPR000787">
    <property type="entry name" value="Peptidase_M29"/>
</dbReference>
<evidence type="ECO:0000256" key="6">
    <source>
        <dbReference type="ARBA" id="ARBA00022670"/>
    </source>
</evidence>
<evidence type="ECO:0000256" key="5">
    <source>
        <dbReference type="ARBA" id="ARBA00022438"/>
    </source>
</evidence>
<evidence type="ECO:0000313" key="11">
    <source>
        <dbReference type="Proteomes" id="UP000243406"/>
    </source>
</evidence>
<proteinExistence type="inferred from homology"/>
<reference evidence="11" key="1">
    <citation type="submission" date="2017-02" db="EMBL/GenBank/DDBJ databases">
        <authorList>
            <person name="Varghese N."/>
            <person name="Submissions S."/>
        </authorList>
    </citation>
    <scope>NUCLEOTIDE SEQUENCE [LARGE SCALE GENOMIC DNA]</scope>
    <source>
        <strain evidence="11">ATCC 35199</strain>
    </source>
</reference>
<keyword evidence="8" id="KW-0378">Hydrolase</keyword>
<evidence type="ECO:0000256" key="9">
    <source>
        <dbReference type="ARBA" id="ARBA00023049"/>
    </source>
</evidence>
<evidence type="ECO:0000313" key="10">
    <source>
        <dbReference type="EMBL" id="SKB45125.1"/>
    </source>
</evidence>
<keyword evidence="6" id="KW-0645">Protease</keyword>
<dbReference type="SUPFAM" id="SSF144052">
    <property type="entry name" value="Thermophilic metalloprotease-like"/>
    <property type="match status" value="1"/>
</dbReference>
<keyword evidence="5 10" id="KW-0031">Aminopeptidase</keyword>
<name>A0A1T5BD97_9FIRM</name>
<dbReference type="InterPro" id="IPR052170">
    <property type="entry name" value="M29_Exopeptidase"/>
</dbReference>
<keyword evidence="11" id="KW-1185">Reference proteome</keyword>
<keyword evidence="9" id="KW-0482">Metalloprotease</keyword>
<evidence type="ECO:0000256" key="1">
    <source>
        <dbReference type="ARBA" id="ARBA00001941"/>
    </source>
</evidence>
<dbReference type="RefSeq" id="WP_079589414.1">
    <property type="nucleotide sequence ID" value="NZ_FUYN01000003.1"/>
</dbReference>
<dbReference type="EMBL" id="FUYN01000003">
    <property type="protein sequence ID" value="SKB45125.1"/>
    <property type="molecule type" value="Genomic_DNA"/>
</dbReference>
<dbReference type="Gene3D" id="3.40.1830.10">
    <property type="entry name" value="Thermophilic metalloprotease (M29)"/>
    <property type="match status" value="1"/>
</dbReference>
<comment type="cofactor">
    <cofactor evidence="1">
        <name>Co(2+)</name>
        <dbReference type="ChEBI" id="CHEBI:48828"/>
    </cofactor>
</comment>
<organism evidence="10 11">
    <name type="scientific">Acetoanaerobium noterae</name>
    <dbReference type="NCBI Taxonomy" id="745369"/>
    <lineage>
        <taxon>Bacteria</taxon>
        <taxon>Bacillati</taxon>
        <taxon>Bacillota</taxon>
        <taxon>Clostridia</taxon>
        <taxon>Peptostreptococcales</taxon>
        <taxon>Filifactoraceae</taxon>
        <taxon>Acetoanaerobium</taxon>
    </lineage>
</organism>
<gene>
    <name evidence="10" type="ORF">SAMN02745120_1542</name>
</gene>
<dbReference type="PRINTS" id="PR00919">
    <property type="entry name" value="THERMOPTASE"/>
</dbReference>
<dbReference type="GO" id="GO:0004177">
    <property type="term" value="F:aminopeptidase activity"/>
    <property type="evidence" value="ECO:0007669"/>
    <property type="project" value="UniProtKB-KW"/>
</dbReference>
<dbReference type="AlphaFoldDB" id="A0A1T5BD97"/>
<dbReference type="InterPro" id="IPR035097">
    <property type="entry name" value="M29_N-terminal"/>
</dbReference>